<accession>A0A4R7PG41</accession>
<dbReference type="Gene3D" id="3.30.70.100">
    <property type="match status" value="1"/>
</dbReference>
<dbReference type="SUPFAM" id="SSF54909">
    <property type="entry name" value="Dimeric alpha+beta barrel"/>
    <property type="match status" value="1"/>
</dbReference>
<proteinExistence type="predicted"/>
<comment type="caution">
    <text evidence="2">The sequence shown here is derived from an EMBL/GenBank/DDBJ whole genome shotgun (WGS) entry which is preliminary data.</text>
</comment>
<protein>
    <submittedName>
        <fullName evidence="2">Uncharacterized protein (TIGR02118 family)</fullName>
    </submittedName>
</protein>
<reference evidence="2 3" key="1">
    <citation type="submission" date="2019-03" db="EMBL/GenBank/DDBJ databases">
        <title>Genomic Encyclopedia of Type Strains, Phase IV (KMG-IV): sequencing the most valuable type-strain genomes for metagenomic binning, comparative biology and taxonomic classification.</title>
        <authorList>
            <person name="Goeker M."/>
        </authorList>
    </citation>
    <scope>NUCLEOTIDE SEQUENCE [LARGE SCALE GENOMIC DNA]</scope>
    <source>
        <strain evidence="2 3">DSM 26377</strain>
    </source>
</reference>
<dbReference type="RefSeq" id="WP_133881096.1">
    <property type="nucleotide sequence ID" value="NZ_MWIN01000001.1"/>
</dbReference>
<dbReference type="InterPro" id="IPR011008">
    <property type="entry name" value="Dimeric_a/b-barrel"/>
</dbReference>
<organism evidence="2 3">
    <name type="scientific">Panacagrimonas perspica</name>
    <dbReference type="NCBI Taxonomy" id="381431"/>
    <lineage>
        <taxon>Bacteria</taxon>
        <taxon>Pseudomonadati</taxon>
        <taxon>Pseudomonadota</taxon>
        <taxon>Gammaproteobacteria</taxon>
        <taxon>Nevskiales</taxon>
        <taxon>Nevskiaceae</taxon>
        <taxon>Panacagrimonas</taxon>
    </lineage>
</organism>
<dbReference type="AlphaFoldDB" id="A0A4R7PG41"/>
<gene>
    <name evidence="2" type="ORF">DFR24_2009</name>
</gene>
<dbReference type="EMBL" id="SOBT01000008">
    <property type="protein sequence ID" value="TDU32611.1"/>
    <property type="molecule type" value="Genomic_DNA"/>
</dbReference>
<dbReference type="Pfam" id="PF07110">
    <property type="entry name" value="EthD"/>
    <property type="match status" value="1"/>
</dbReference>
<dbReference type="NCBIfam" id="TIGR02118">
    <property type="entry name" value="EthD family reductase"/>
    <property type="match status" value="1"/>
</dbReference>
<feature type="domain" description="EthD" evidence="1">
    <location>
        <begin position="13"/>
        <end position="89"/>
    </location>
</feature>
<evidence type="ECO:0000313" key="2">
    <source>
        <dbReference type="EMBL" id="TDU32611.1"/>
    </source>
</evidence>
<dbReference type="InterPro" id="IPR009799">
    <property type="entry name" value="EthD_dom"/>
</dbReference>
<evidence type="ECO:0000313" key="3">
    <source>
        <dbReference type="Proteomes" id="UP000295341"/>
    </source>
</evidence>
<dbReference type="Proteomes" id="UP000295341">
    <property type="component" value="Unassembled WGS sequence"/>
</dbReference>
<name>A0A4R7PG41_9GAMM</name>
<sequence>MFKLIALWSAPKDRAAFEDAYLGTHAPLARKVPGLAGLDTILIGEGLEGSAPPFHRTAVMIWPDKASFERCEQSPEWAALRADAGQMIERYGVTLTSFMGHDG</sequence>
<dbReference type="OrthoDB" id="5343971at2"/>
<dbReference type="GO" id="GO:0016491">
    <property type="term" value="F:oxidoreductase activity"/>
    <property type="evidence" value="ECO:0007669"/>
    <property type="project" value="InterPro"/>
</dbReference>
<evidence type="ECO:0000259" key="1">
    <source>
        <dbReference type="Pfam" id="PF07110"/>
    </source>
</evidence>
<keyword evidence="3" id="KW-1185">Reference proteome</keyword>